<accession>F2QVC7</accession>
<dbReference type="FunFam" id="3.40.50.300:FF:000692">
    <property type="entry name" value="Guanine nucleotide-binding protein subunit alpha"/>
    <property type="match status" value="1"/>
</dbReference>
<dbReference type="GO" id="GO:0046872">
    <property type="term" value="F:metal ion binding"/>
    <property type="evidence" value="ECO:0007669"/>
    <property type="project" value="UniProtKB-KW"/>
</dbReference>
<evidence type="ECO:0000256" key="5">
    <source>
        <dbReference type="ARBA" id="ARBA00023134"/>
    </source>
</evidence>
<evidence type="ECO:0000256" key="4">
    <source>
        <dbReference type="ARBA" id="ARBA00022842"/>
    </source>
</evidence>
<dbReference type="SUPFAM" id="SSF47895">
    <property type="entry name" value="Transducin (alpha subunit), insertion domain"/>
    <property type="match status" value="1"/>
</dbReference>
<dbReference type="PANTHER" id="PTHR10218">
    <property type="entry name" value="GTP-BINDING PROTEIN ALPHA SUBUNIT"/>
    <property type="match status" value="1"/>
</dbReference>
<feature type="binding site" evidence="10">
    <location>
        <position position="211"/>
    </location>
    <ligand>
        <name>Mg(2+)</name>
        <dbReference type="ChEBI" id="CHEBI:18420"/>
    </ligand>
</feature>
<feature type="binding site" evidence="9">
    <location>
        <begin position="180"/>
        <end position="181"/>
    </location>
    <ligand>
        <name>GTP</name>
        <dbReference type="ChEBI" id="CHEBI:37565"/>
    </ligand>
</feature>
<dbReference type="PRINTS" id="PR00318">
    <property type="entry name" value="GPROTEINA"/>
</dbReference>
<feature type="compositionally biased region" description="Polar residues" evidence="11">
    <location>
        <begin position="19"/>
        <end position="29"/>
    </location>
</feature>
<dbReference type="AlphaFoldDB" id="F2QVC7"/>
<dbReference type="GO" id="GO:0003924">
    <property type="term" value="F:GTPase activity"/>
    <property type="evidence" value="ECO:0007669"/>
    <property type="project" value="InterPro"/>
</dbReference>
<evidence type="ECO:0000256" key="9">
    <source>
        <dbReference type="PIRSR" id="PIRSR601019-1"/>
    </source>
</evidence>
<dbReference type="InterPro" id="IPR027417">
    <property type="entry name" value="P-loop_NTPase"/>
</dbReference>
<keyword evidence="5 9" id="KW-0342">GTP-binding</keyword>
<evidence type="ECO:0000313" key="12">
    <source>
        <dbReference type="EMBL" id="CCA39355.1"/>
    </source>
</evidence>
<evidence type="ECO:0000256" key="2">
    <source>
        <dbReference type="ARBA" id="ARBA00022723"/>
    </source>
</evidence>
<protein>
    <submittedName>
        <fullName evidence="12">G protein involved in pheromone response subunit</fullName>
    </submittedName>
</protein>
<evidence type="ECO:0000256" key="3">
    <source>
        <dbReference type="ARBA" id="ARBA00022741"/>
    </source>
</evidence>
<keyword evidence="2 10" id="KW-0479">Metal-binding</keyword>
<dbReference type="Gene3D" id="1.10.400.10">
    <property type="entry name" value="GI Alpha 1, domain 2-like"/>
    <property type="match status" value="1"/>
</dbReference>
<dbReference type="GO" id="GO:0010255">
    <property type="term" value="P:glucose mediated signaling pathway"/>
    <property type="evidence" value="ECO:0007669"/>
    <property type="project" value="UniProtKB-ARBA"/>
</dbReference>
<reference evidence="12 13" key="1">
    <citation type="journal article" date="2011" name="J. Biotechnol.">
        <title>High-quality genome sequence of Pichia pastoris CBS7435.</title>
        <authorList>
            <person name="Kuberl A."/>
            <person name="Schneider J."/>
            <person name="Thallinger G.G."/>
            <person name="Anderl I."/>
            <person name="Wibberg D."/>
            <person name="Hajek T."/>
            <person name="Jaenicke S."/>
            <person name="Brinkrolf K."/>
            <person name="Goesmann A."/>
            <person name="Szczepanowski R."/>
            <person name="Puhler A."/>
            <person name="Schwab H."/>
            <person name="Glieder A."/>
            <person name="Pichler H."/>
        </authorList>
    </citation>
    <scope>NUCLEOTIDE SEQUENCE [LARGE SCALE GENOMIC DNA]</scope>
    <source>
        <strain evidence="13">ATCC 76273 / CBS 7435 / CECT 11047 / NRRL Y-11430 / Wegner 21-1</strain>
    </source>
</reference>
<evidence type="ECO:0000313" key="13">
    <source>
        <dbReference type="Proteomes" id="UP000006853"/>
    </source>
</evidence>
<dbReference type="GO" id="GO:0031683">
    <property type="term" value="F:G-protein beta/gamma-subunit complex binding"/>
    <property type="evidence" value="ECO:0007669"/>
    <property type="project" value="InterPro"/>
</dbReference>
<reference evidence="12 13" key="3">
    <citation type="journal article" date="2016" name="FEMS Yeast Res.">
        <title>Curation of the genome annotation of Pichia pastoris (Komagataella phaffii) CBS7435 from gene level to protein function.</title>
        <authorList>
            <person name="Valli M."/>
            <person name="Tatto N.E."/>
            <person name="Peymann A."/>
            <person name="Gruber C."/>
            <person name="Landes N."/>
            <person name="Ekker H."/>
            <person name="Thallinger G.G."/>
            <person name="Mattanovich D."/>
            <person name="Gasser B."/>
            <person name="Graf A.B."/>
        </authorList>
    </citation>
    <scope>GENOME REANNOTATION</scope>
    <source>
        <strain evidence="12 13">ATCC 76273 / CBS 7435 / CECT 11047 / NRRL Y-11430 / Wegner 21-1</strain>
    </source>
</reference>
<keyword evidence="13" id="KW-1185">Reference proteome</keyword>
<dbReference type="PANTHER" id="PTHR10218:SF369">
    <property type="entry name" value="GUANINE NUCLEOTIDE-BINDING PROTEIN ALPHA-2 SUBUNIT"/>
    <property type="match status" value="1"/>
</dbReference>
<gene>
    <name evidence="12" type="primary">GPA1-2</name>
    <name evidence="12" type="ordered locus">PP7435_Chr3-0390</name>
</gene>
<feature type="binding site" evidence="10">
    <location>
        <position position="73"/>
    </location>
    <ligand>
        <name>Mg(2+)</name>
        <dbReference type="ChEBI" id="CHEBI:18420"/>
    </ligand>
</feature>
<reference key="2">
    <citation type="submission" date="2011-04" db="EMBL/GenBank/DDBJ databases">
        <title>High-quality genome sequence of Pichia pastoris CBS 7435.</title>
        <authorList>
            <person name="Kueberl A."/>
            <person name="Schneider J."/>
            <person name="Thallinger G.G."/>
            <person name="Anderl I."/>
            <person name="Wibberg D."/>
            <person name="Hajek T."/>
            <person name="Jaenicke S."/>
            <person name="Brinkrolf K."/>
            <person name="Goesmann A."/>
            <person name="Szczepanowski R."/>
            <person name="Puehler A."/>
            <person name="Schwab H."/>
            <person name="Glieder A."/>
            <person name="Pichler H."/>
        </authorList>
    </citation>
    <scope>NUCLEOTIDE SEQUENCE</scope>
    <source>
        <strain>CBS 7435</strain>
    </source>
</reference>
<feature type="region of interest" description="Disordered" evidence="11">
    <location>
        <begin position="1"/>
        <end position="55"/>
    </location>
</feature>
<evidence type="ECO:0000256" key="1">
    <source>
        <dbReference type="ARBA" id="ARBA00022707"/>
    </source>
</evidence>
<proteinExistence type="predicted"/>
<dbReference type="CDD" id="cd00066">
    <property type="entry name" value="G-alpha"/>
    <property type="match status" value="1"/>
</dbReference>
<feature type="binding site" evidence="9">
    <location>
        <begin position="205"/>
        <end position="211"/>
    </location>
    <ligand>
        <name>GTP</name>
        <dbReference type="ChEBI" id="CHEBI:37565"/>
    </ligand>
</feature>
<feature type="binding site" evidence="9">
    <location>
        <begin position="299"/>
        <end position="302"/>
    </location>
    <ligand>
        <name>GTP</name>
        <dbReference type="ChEBI" id="CHEBI:37565"/>
    </ligand>
</feature>
<dbReference type="InterPro" id="IPR011025">
    <property type="entry name" value="GproteinA_insert"/>
</dbReference>
<keyword evidence="1" id="KW-0519">Myristate</keyword>
<dbReference type="GO" id="GO:0007189">
    <property type="term" value="P:adenylate cyclase-activating G protein-coupled receptor signaling pathway"/>
    <property type="evidence" value="ECO:0007669"/>
    <property type="project" value="TreeGrafter"/>
</dbReference>
<feature type="binding site" evidence="9">
    <location>
        <position position="354"/>
    </location>
    <ligand>
        <name>GTP</name>
        <dbReference type="ChEBI" id="CHEBI:37565"/>
    </ligand>
</feature>
<evidence type="ECO:0000256" key="10">
    <source>
        <dbReference type="PIRSR" id="PIRSR601019-2"/>
    </source>
</evidence>
<keyword evidence="3 9" id="KW-0547">Nucleotide-binding</keyword>
<dbReference type="SUPFAM" id="SSF52540">
    <property type="entry name" value="P-loop containing nucleoside triphosphate hydrolases"/>
    <property type="match status" value="1"/>
</dbReference>
<dbReference type="SMART" id="SM00275">
    <property type="entry name" value="G_alpha"/>
    <property type="match status" value="1"/>
</dbReference>
<evidence type="ECO:0000256" key="8">
    <source>
        <dbReference type="ARBA" id="ARBA00023288"/>
    </source>
</evidence>
<dbReference type="Proteomes" id="UP000006853">
    <property type="component" value="Chromosome 3"/>
</dbReference>
<name>F2QVC7_KOMPC</name>
<dbReference type="HOGENOM" id="CLU_014184_6_0_1"/>
<keyword evidence="7" id="KW-0807">Transducer</keyword>
<dbReference type="GO" id="GO:0005834">
    <property type="term" value="C:heterotrimeric G-protein complex"/>
    <property type="evidence" value="ECO:0007669"/>
    <property type="project" value="InterPro"/>
</dbReference>
<keyword evidence="4 10" id="KW-0460">Magnesium</keyword>
<dbReference type="EMBL" id="FR839630">
    <property type="protein sequence ID" value="CCA39355.1"/>
    <property type="molecule type" value="Genomic_DNA"/>
</dbReference>
<dbReference type="Gene3D" id="3.40.50.300">
    <property type="entry name" value="P-loop containing nucleotide triphosphate hydrolases"/>
    <property type="match status" value="1"/>
</dbReference>
<evidence type="ECO:0000256" key="7">
    <source>
        <dbReference type="ARBA" id="ARBA00023224"/>
    </source>
</evidence>
<organism evidence="12 13">
    <name type="scientific">Komagataella phaffii (strain ATCC 76273 / CBS 7435 / CECT 11047 / NRRL Y-11430 / Wegner 21-1)</name>
    <name type="common">Yeast</name>
    <name type="synonym">Pichia pastoris</name>
    <dbReference type="NCBI Taxonomy" id="981350"/>
    <lineage>
        <taxon>Eukaryota</taxon>
        <taxon>Fungi</taxon>
        <taxon>Dikarya</taxon>
        <taxon>Ascomycota</taxon>
        <taxon>Saccharomycotina</taxon>
        <taxon>Pichiomycetes</taxon>
        <taxon>Pichiales</taxon>
        <taxon>Pichiaceae</taxon>
        <taxon>Komagataella</taxon>
    </lineage>
</organism>
<dbReference type="InterPro" id="IPR001019">
    <property type="entry name" value="Gprotein_alpha_su"/>
</dbReference>
<dbReference type="PROSITE" id="PS51882">
    <property type="entry name" value="G_ALPHA"/>
    <property type="match status" value="1"/>
</dbReference>
<evidence type="ECO:0000256" key="6">
    <source>
        <dbReference type="ARBA" id="ARBA00023139"/>
    </source>
</evidence>
<keyword evidence="6" id="KW-0564">Palmitate</keyword>
<dbReference type="GO" id="GO:0001664">
    <property type="term" value="F:G protein-coupled receptor binding"/>
    <property type="evidence" value="ECO:0007669"/>
    <property type="project" value="InterPro"/>
</dbReference>
<sequence length="383" mass="43032">MGICASKEQDGSHNKRGSADTQSTKNSLTIKGAASSRGGSGGSPGNAVTRSTKPKVNKTAKMLLLGSGESGKSTILKQIKIIHQNGFTNDELIKYKKVVFQNILDVCQELIKGIRQFELENELTNLTTDELSFINDYVLSVSDDHESFNQELAEKITKLFNEPATLKLLSDLRHKFYLMDSAQYFIDNSPRIMAPDYFPSVSDILRMRQQTSGILEINFQLEDLNINLYDVGGQRSERKKWIHCFDNVNLIVFCVSLSEYDQTLSENDEQNRLTESLVLFDSVVNSRWFTRSSILLCLNKIDILIDKLPASPLENFFPDYTGGNDVGKAVKYILWRFKQLNRSNLPISASLTNATDTSNIEETLNREVKASLLDNMVTDIGIS</sequence>
<feature type="binding site" evidence="9">
    <location>
        <begin position="69"/>
        <end position="74"/>
    </location>
    <ligand>
        <name>GTP</name>
        <dbReference type="ChEBI" id="CHEBI:37565"/>
    </ligand>
</feature>
<dbReference type="GO" id="GO:0005525">
    <property type="term" value="F:GTP binding"/>
    <property type="evidence" value="ECO:0007669"/>
    <property type="project" value="UniProtKB-KW"/>
</dbReference>
<feature type="binding site" evidence="9">
    <location>
        <begin position="230"/>
        <end position="234"/>
    </location>
    <ligand>
        <name>GTP</name>
        <dbReference type="ChEBI" id="CHEBI:37565"/>
    </ligand>
</feature>
<evidence type="ECO:0000256" key="11">
    <source>
        <dbReference type="SAM" id="MobiDB-lite"/>
    </source>
</evidence>
<dbReference type="GO" id="GO:0005737">
    <property type="term" value="C:cytoplasm"/>
    <property type="evidence" value="ECO:0007669"/>
    <property type="project" value="TreeGrafter"/>
</dbReference>
<dbReference type="PRINTS" id="PR01241">
    <property type="entry name" value="GPROTEINAFNG"/>
</dbReference>
<dbReference type="FunFam" id="3.40.50.300:FF:000181">
    <property type="entry name" value="Guanine nucleotide-binding protein subunit alpha"/>
    <property type="match status" value="1"/>
</dbReference>
<keyword evidence="8" id="KW-0449">Lipoprotein</keyword>
<dbReference type="Pfam" id="PF00503">
    <property type="entry name" value="G-alpha"/>
    <property type="match status" value="1"/>
</dbReference>
<dbReference type="InterPro" id="IPR002975">
    <property type="entry name" value="Fungi_Gprotein_alpha"/>
</dbReference>